<evidence type="ECO:0000259" key="3">
    <source>
        <dbReference type="Pfam" id="PF00048"/>
    </source>
</evidence>
<dbReference type="OrthoDB" id="9937393at2759"/>
<keyword evidence="5" id="KW-1185">Reference proteome</keyword>
<dbReference type="AlphaFoldDB" id="A0A8J6BDJ5"/>
<reference evidence="4" key="1">
    <citation type="thesis" date="2020" institute="ProQuest LLC" country="789 East Eisenhower Parkway, Ann Arbor, MI, USA">
        <title>Comparative Genomics and Chromosome Evolution.</title>
        <authorList>
            <person name="Mudd A.B."/>
        </authorList>
    </citation>
    <scope>NUCLEOTIDE SEQUENCE</scope>
    <source>
        <strain evidence="4">HN-11 Male</strain>
        <tissue evidence="4">Kidney and liver</tissue>
    </source>
</reference>
<dbReference type="GO" id="GO:0008009">
    <property type="term" value="F:chemokine activity"/>
    <property type="evidence" value="ECO:0007669"/>
    <property type="project" value="InterPro"/>
</dbReference>
<protein>
    <recommendedName>
        <fullName evidence="3">Chemokine interleukin-8-like domain-containing protein</fullName>
    </recommendedName>
</protein>
<evidence type="ECO:0000313" key="4">
    <source>
        <dbReference type="EMBL" id="KAG9465241.1"/>
    </source>
</evidence>
<dbReference type="InterPro" id="IPR001811">
    <property type="entry name" value="Chemokine_IL8-like_dom"/>
</dbReference>
<dbReference type="GO" id="GO:0005615">
    <property type="term" value="C:extracellular space"/>
    <property type="evidence" value="ECO:0007669"/>
    <property type="project" value="UniProtKB-KW"/>
</dbReference>
<accession>A0A8J6BDJ5</accession>
<dbReference type="GO" id="GO:0006955">
    <property type="term" value="P:immune response"/>
    <property type="evidence" value="ECO:0007669"/>
    <property type="project" value="InterPro"/>
</dbReference>
<feature type="signal peptide" evidence="2">
    <location>
        <begin position="1"/>
        <end position="22"/>
    </location>
</feature>
<keyword evidence="1" id="KW-0202">Cytokine</keyword>
<dbReference type="Gene3D" id="2.40.50.40">
    <property type="match status" value="1"/>
</dbReference>
<dbReference type="PRINTS" id="PR00437">
    <property type="entry name" value="SMALLCYTKCXC"/>
</dbReference>
<name>A0A8J6BDJ5_ELECQ</name>
<dbReference type="Proteomes" id="UP000770717">
    <property type="component" value="Unassembled WGS sequence"/>
</dbReference>
<evidence type="ECO:0000313" key="5">
    <source>
        <dbReference type="Proteomes" id="UP000770717"/>
    </source>
</evidence>
<feature type="chain" id="PRO_5041242931" description="Chemokine interleukin-8-like domain-containing protein" evidence="2">
    <location>
        <begin position="23"/>
        <end position="66"/>
    </location>
</feature>
<dbReference type="SUPFAM" id="SSF54117">
    <property type="entry name" value="Interleukin 8-like chemokines"/>
    <property type="match status" value="1"/>
</dbReference>
<dbReference type="EMBL" id="WNTK01003266">
    <property type="protein sequence ID" value="KAG9465241.1"/>
    <property type="molecule type" value="Genomic_DNA"/>
</dbReference>
<evidence type="ECO:0000256" key="1">
    <source>
        <dbReference type="ARBA" id="ARBA00022514"/>
    </source>
</evidence>
<gene>
    <name evidence="4" type="ORF">GDO78_018625</name>
</gene>
<dbReference type="InterPro" id="IPR001089">
    <property type="entry name" value="Chemokine_CXC"/>
</dbReference>
<proteinExistence type="predicted"/>
<organism evidence="4 5">
    <name type="scientific">Eleutherodactylus coqui</name>
    <name type="common">Puerto Rican coqui</name>
    <dbReference type="NCBI Taxonomy" id="57060"/>
    <lineage>
        <taxon>Eukaryota</taxon>
        <taxon>Metazoa</taxon>
        <taxon>Chordata</taxon>
        <taxon>Craniata</taxon>
        <taxon>Vertebrata</taxon>
        <taxon>Euteleostomi</taxon>
        <taxon>Amphibia</taxon>
        <taxon>Batrachia</taxon>
        <taxon>Anura</taxon>
        <taxon>Neobatrachia</taxon>
        <taxon>Hyloidea</taxon>
        <taxon>Eleutherodactylidae</taxon>
        <taxon>Eleutherodactylinae</taxon>
        <taxon>Eleutherodactylus</taxon>
        <taxon>Eleutherodactylus</taxon>
    </lineage>
</organism>
<feature type="domain" description="Chemokine interleukin-8-like" evidence="3">
    <location>
        <begin position="32"/>
        <end position="65"/>
    </location>
</feature>
<dbReference type="Pfam" id="PF00048">
    <property type="entry name" value="IL8"/>
    <property type="match status" value="1"/>
</dbReference>
<sequence>MTSVNILPFLAVCLSCIVLSEGMTIKRVGELRCQCVKTEHTHIPLRQILNFEIIPKGPHCKNLEVM</sequence>
<evidence type="ECO:0000256" key="2">
    <source>
        <dbReference type="SAM" id="SignalP"/>
    </source>
</evidence>
<keyword evidence="2" id="KW-0732">Signal</keyword>
<comment type="caution">
    <text evidence="4">The sequence shown here is derived from an EMBL/GenBank/DDBJ whole genome shotgun (WGS) entry which is preliminary data.</text>
</comment>
<dbReference type="InterPro" id="IPR036048">
    <property type="entry name" value="Interleukin_8-like_sf"/>
</dbReference>